<dbReference type="GO" id="GO:0042575">
    <property type="term" value="C:DNA polymerase complex"/>
    <property type="evidence" value="ECO:0007669"/>
    <property type="project" value="UniProtKB-ARBA"/>
</dbReference>
<dbReference type="SUPFAM" id="SSF54060">
    <property type="entry name" value="His-Me finger endonucleases"/>
    <property type="match status" value="1"/>
</dbReference>
<dbReference type="SUPFAM" id="SSF56672">
    <property type="entry name" value="DNA/RNA polymerases"/>
    <property type="match status" value="1"/>
</dbReference>
<comment type="caution">
    <text evidence="2">The sequence shown here is derived from an EMBL/GenBank/DDBJ whole genome shotgun (WGS) entry which is preliminary data.</text>
</comment>
<dbReference type="OrthoDB" id="6430108at2759"/>
<organism evidence="2 3">
    <name type="scientific">Araneus ventricosus</name>
    <name type="common">Orbweaver spider</name>
    <name type="synonym">Epeira ventricosa</name>
    <dbReference type="NCBI Taxonomy" id="182803"/>
    <lineage>
        <taxon>Eukaryota</taxon>
        <taxon>Metazoa</taxon>
        <taxon>Ecdysozoa</taxon>
        <taxon>Arthropoda</taxon>
        <taxon>Chelicerata</taxon>
        <taxon>Arachnida</taxon>
        <taxon>Araneae</taxon>
        <taxon>Araneomorphae</taxon>
        <taxon>Entelegynae</taxon>
        <taxon>Araneoidea</taxon>
        <taxon>Araneidae</taxon>
        <taxon>Araneus</taxon>
    </lineage>
</organism>
<dbReference type="Pfam" id="PF02945">
    <property type="entry name" value="Endonuclease_7"/>
    <property type="match status" value="1"/>
</dbReference>
<dbReference type="Gene3D" id="3.40.1800.10">
    <property type="entry name" value="His-Me finger endonucleases"/>
    <property type="match status" value="1"/>
</dbReference>
<dbReference type="PANTHER" id="PTHR31511:SF12">
    <property type="entry name" value="RHO TERMINATION FACTOR N-TERMINAL DOMAIN-CONTAINING PROTEIN"/>
    <property type="match status" value="1"/>
</dbReference>
<evidence type="ECO:0000313" key="3">
    <source>
        <dbReference type="Proteomes" id="UP000499080"/>
    </source>
</evidence>
<dbReference type="EMBL" id="BGPR01011361">
    <property type="protein sequence ID" value="GBN50940.1"/>
    <property type="molecule type" value="Genomic_DNA"/>
</dbReference>
<name>A0A4Y2PKA1_ARAVE</name>
<reference evidence="2 3" key="1">
    <citation type="journal article" date="2019" name="Sci. Rep.">
        <title>Orb-weaving spider Araneus ventricosus genome elucidates the spidroin gene catalogue.</title>
        <authorList>
            <person name="Kono N."/>
            <person name="Nakamura H."/>
            <person name="Ohtoshi R."/>
            <person name="Moran D.A.P."/>
            <person name="Shinohara A."/>
            <person name="Yoshida Y."/>
            <person name="Fujiwara M."/>
            <person name="Mori M."/>
            <person name="Tomita M."/>
            <person name="Arakawa K."/>
        </authorList>
    </citation>
    <scope>NUCLEOTIDE SEQUENCE [LARGE SCALE GENOMIC DNA]</scope>
</reference>
<keyword evidence="1" id="KW-0175">Coiled coil</keyword>
<evidence type="ECO:0000256" key="1">
    <source>
        <dbReference type="SAM" id="Coils"/>
    </source>
</evidence>
<feature type="coiled-coil region" evidence="1">
    <location>
        <begin position="37"/>
        <end position="64"/>
    </location>
</feature>
<dbReference type="PANTHER" id="PTHR31511">
    <property type="entry name" value="PROTEIN CBG23764"/>
    <property type="match status" value="1"/>
</dbReference>
<sequence>MEFIYYIKYEKEYFKEPVYYHGADAVKKFIPMLKEDVIKIENFIKEKEEKYKDLESMVDFDEKHYNRTNKCHICEKEINKNDKKVIDHCHLTGKYRGPAHNNCHLNYKIPNFIPTIIHNLSGYDAHLFIKELGFDESRLEYRYVTKNLRELPNNIKEDFKKYPPKIRALKYNKYLKSVFKETAKHFPEDKLDLITRKGVYPYDYMDCEEKYEETELPPIKDFYNRLNDSNIKDDDYKHAQNVWKSFNIKNLREYSELYVKTDVLILADIFEKFRDVCLKTYKLDPAWYFTAPGLSWDAMLKKTQIKLDLIHDIDMVLMIEKGIRGGISQCCNRYAKANNKYMKEYDKNKESNYLMYLDANNLYGWTMSQYLPHGGFKWIYPNIGNILKCPDDSKKGYILEVDLEYPKELHDYHTDLPLAPEKKIPDGSKQEKLLTTLYDKTNYVVHYKILKQYLEMGLKLKKVHRILEFEQSDWLKKYIDLNTEMRKKATNEFEKDFYKLMNNSVFGKAIENVRKRIDIKFCTSYKQAKRYIAKPNFKGRTIFSENLVAIHMNKTEIKLDKPIYVGMSILDLSKHLMCDFHYNVMKPKYKDLTLLYMDTDSLTYDIKTDDFYEDMKNMINYFDTSDYQENNPYNMPRCNKKVLGIMKDENSGVLMK</sequence>
<proteinExistence type="predicted"/>
<dbReference type="InterPro" id="IPR038563">
    <property type="entry name" value="Endonuclease_7_sf"/>
</dbReference>
<dbReference type="Proteomes" id="UP000499080">
    <property type="component" value="Unassembled WGS sequence"/>
</dbReference>
<dbReference type="InterPro" id="IPR043502">
    <property type="entry name" value="DNA/RNA_pol_sf"/>
</dbReference>
<accession>A0A4Y2PKA1</accession>
<dbReference type="InterPro" id="IPR012337">
    <property type="entry name" value="RNaseH-like_sf"/>
</dbReference>
<gene>
    <name evidence="2" type="ORF">AVEN_114505_1</name>
</gene>
<keyword evidence="3" id="KW-1185">Reference proteome</keyword>
<dbReference type="InterPro" id="IPR044925">
    <property type="entry name" value="His-Me_finger_sf"/>
</dbReference>
<evidence type="ECO:0008006" key="4">
    <source>
        <dbReference type="Google" id="ProtNLM"/>
    </source>
</evidence>
<dbReference type="GO" id="GO:0071897">
    <property type="term" value="P:DNA biosynthetic process"/>
    <property type="evidence" value="ECO:0007669"/>
    <property type="project" value="UniProtKB-ARBA"/>
</dbReference>
<dbReference type="InterPro" id="IPR004211">
    <property type="entry name" value="Endonuclease_7"/>
</dbReference>
<evidence type="ECO:0000313" key="2">
    <source>
        <dbReference type="EMBL" id="GBN50940.1"/>
    </source>
</evidence>
<dbReference type="SUPFAM" id="SSF53098">
    <property type="entry name" value="Ribonuclease H-like"/>
    <property type="match status" value="1"/>
</dbReference>
<dbReference type="AlphaFoldDB" id="A0A4Y2PKA1"/>
<protein>
    <recommendedName>
        <fullName evidence="4">DNA-directed DNA polymerase</fullName>
    </recommendedName>
</protein>